<keyword evidence="4" id="KW-0808">Transferase</keyword>
<feature type="transmembrane region" description="Helical" evidence="2">
    <location>
        <begin position="128"/>
        <end position="149"/>
    </location>
</feature>
<keyword evidence="5" id="KW-1185">Reference proteome</keyword>
<proteinExistence type="predicted"/>
<keyword evidence="2" id="KW-0812">Transmembrane</keyword>
<evidence type="ECO:0000313" key="5">
    <source>
        <dbReference type="Proteomes" id="UP001259803"/>
    </source>
</evidence>
<evidence type="ECO:0000313" key="4">
    <source>
        <dbReference type="EMBL" id="MDT0577085.1"/>
    </source>
</evidence>
<keyword evidence="4" id="KW-0012">Acyltransferase</keyword>
<keyword evidence="2" id="KW-0472">Membrane</keyword>
<feature type="transmembrane region" description="Helical" evidence="2">
    <location>
        <begin position="90"/>
        <end position="108"/>
    </location>
</feature>
<dbReference type="Pfam" id="PF01757">
    <property type="entry name" value="Acyl_transf_3"/>
    <property type="match status" value="1"/>
</dbReference>
<evidence type="ECO:0000256" key="2">
    <source>
        <dbReference type="SAM" id="Phobius"/>
    </source>
</evidence>
<feature type="domain" description="Acyltransferase 3" evidence="3">
    <location>
        <begin position="18"/>
        <end position="330"/>
    </location>
</feature>
<feature type="transmembrane region" description="Helical" evidence="2">
    <location>
        <begin position="161"/>
        <end position="177"/>
    </location>
</feature>
<reference evidence="4 5" key="1">
    <citation type="submission" date="2023-09" db="EMBL/GenBank/DDBJ databases">
        <authorList>
            <person name="Rey-Velasco X."/>
        </authorList>
    </citation>
    <scope>NUCLEOTIDE SEQUENCE [LARGE SCALE GENOMIC DNA]</scope>
    <source>
        <strain evidence="4 5">F390</strain>
    </source>
</reference>
<dbReference type="InterPro" id="IPR002656">
    <property type="entry name" value="Acyl_transf_3_dom"/>
</dbReference>
<accession>A0ABU2ZKF8</accession>
<feature type="transmembrane region" description="Helical" evidence="2">
    <location>
        <begin position="221"/>
        <end position="240"/>
    </location>
</feature>
<feature type="transmembrane region" description="Helical" evidence="2">
    <location>
        <begin position="286"/>
        <end position="307"/>
    </location>
</feature>
<protein>
    <submittedName>
        <fullName evidence="4">Acyltransferase family protein</fullName>
    </submittedName>
</protein>
<feature type="transmembrane region" description="Helical" evidence="2">
    <location>
        <begin position="313"/>
        <end position="333"/>
    </location>
</feature>
<dbReference type="PANTHER" id="PTHR37312:SF1">
    <property type="entry name" value="MEMBRANE-BOUND ACYLTRANSFERASE YKRP-RELATED"/>
    <property type="match status" value="1"/>
</dbReference>
<sequence length="383" mass="41959">MSRDSNMMNVPAPARERIDWIDIAKGVSILLITFLHVVLLSDAAGLALWRLKWINSFLAAIRLPLFFTVAGVFAGKSLRSPWRVLLRNKVLLYAWLIVIWNLVFWFSFSTLVTQPQWVGKTIEVTAAFRSMLLPLSPIWFLQALALFFIAGKLLAAVPRTLGLAFAVAMSLATLGVLAKRYDIVHLVPGGRGYSKALIYFAFFYAGAMFPAVVLKAGNLHFRWAVLLLLGCLGLQASLALLDNPALNAMIQLASSCSGVAALLIGSRVIAPTVPGRLFRYIGRRTLAIYVAQYPIIAGLAWLLIGLGVEQSRLLSYAGVLVCTFATIVLTLLLQRILQMIGLASFYRLPRWTGAGRNAPPAVPGDRPPAAIRETGAGRCRRRS</sequence>
<dbReference type="GO" id="GO:0016746">
    <property type="term" value="F:acyltransferase activity"/>
    <property type="evidence" value="ECO:0007669"/>
    <property type="project" value="UniProtKB-KW"/>
</dbReference>
<feature type="transmembrane region" description="Helical" evidence="2">
    <location>
        <begin position="53"/>
        <end position="78"/>
    </location>
</feature>
<dbReference type="PANTHER" id="PTHR37312">
    <property type="entry name" value="MEMBRANE-BOUND ACYLTRANSFERASE YKRP-RELATED"/>
    <property type="match status" value="1"/>
</dbReference>
<evidence type="ECO:0000259" key="3">
    <source>
        <dbReference type="Pfam" id="PF01757"/>
    </source>
</evidence>
<dbReference type="InterPro" id="IPR052734">
    <property type="entry name" value="Nod_factor_acetyltransferase"/>
</dbReference>
<comment type="caution">
    <text evidence="4">The sequence shown here is derived from an EMBL/GenBank/DDBJ whole genome shotgun (WGS) entry which is preliminary data.</text>
</comment>
<feature type="transmembrane region" description="Helical" evidence="2">
    <location>
        <begin position="20"/>
        <end position="41"/>
    </location>
</feature>
<organism evidence="4 5">
    <name type="scientific">Croceicoccus esteveae</name>
    <dbReference type="NCBI Taxonomy" id="3075597"/>
    <lineage>
        <taxon>Bacteria</taxon>
        <taxon>Pseudomonadati</taxon>
        <taxon>Pseudomonadota</taxon>
        <taxon>Alphaproteobacteria</taxon>
        <taxon>Sphingomonadales</taxon>
        <taxon>Erythrobacteraceae</taxon>
        <taxon>Croceicoccus</taxon>
    </lineage>
</organism>
<dbReference type="RefSeq" id="WP_311341660.1">
    <property type="nucleotide sequence ID" value="NZ_JAVRHS010000017.1"/>
</dbReference>
<keyword evidence="2" id="KW-1133">Transmembrane helix</keyword>
<evidence type="ECO:0000256" key="1">
    <source>
        <dbReference type="SAM" id="MobiDB-lite"/>
    </source>
</evidence>
<dbReference type="EMBL" id="JAVRHS010000017">
    <property type="protein sequence ID" value="MDT0577085.1"/>
    <property type="molecule type" value="Genomic_DNA"/>
</dbReference>
<feature type="transmembrane region" description="Helical" evidence="2">
    <location>
        <begin position="197"/>
        <end position="214"/>
    </location>
</feature>
<feature type="region of interest" description="Disordered" evidence="1">
    <location>
        <begin position="357"/>
        <end position="383"/>
    </location>
</feature>
<gene>
    <name evidence="4" type="ORF">RM533_13005</name>
</gene>
<dbReference type="Proteomes" id="UP001259803">
    <property type="component" value="Unassembled WGS sequence"/>
</dbReference>
<feature type="transmembrane region" description="Helical" evidence="2">
    <location>
        <begin position="246"/>
        <end position="265"/>
    </location>
</feature>
<name>A0ABU2ZKF8_9SPHN</name>